<dbReference type="PRINTS" id="PR00507">
    <property type="entry name" value="N12N6MTFRASE"/>
</dbReference>
<dbReference type="PANTHER" id="PTHR41313">
    <property type="entry name" value="ADENINE-SPECIFIC METHYLTRANSFERASE"/>
    <property type="match status" value="1"/>
</dbReference>
<feature type="non-terminal residue" evidence="3">
    <location>
        <position position="366"/>
    </location>
</feature>
<reference evidence="3 4" key="1">
    <citation type="submission" date="2019-03" db="EMBL/GenBank/DDBJ databases">
        <title>Porphyromonas levii Isolated from the Uterus of Dairy Cows.</title>
        <authorList>
            <person name="Francis A.M."/>
        </authorList>
    </citation>
    <scope>NUCLEOTIDE SEQUENCE [LARGE SCALE GENOMIC DNA]</scope>
    <source>
        <strain evidence="3 4">AF5678</strain>
    </source>
</reference>
<dbReference type="InterPro" id="IPR003356">
    <property type="entry name" value="DNA_methylase_A-5"/>
</dbReference>
<dbReference type="GO" id="GO:0003677">
    <property type="term" value="F:DNA binding"/>
    <property type="evidence" value="ECO:0007669"/>
    <property type="project" value="InterPro"/>
</dbReference>
<keyword evidence="4" id="KW-1185">Reference proteome</keyword>
<comment type="similarity">
    <text evidence="1">Belongs to the N(4)/N(6)-methyltransferase family.</text>
</comment>
<dbReference type="Pfam" id="PF02384">
    <property type="entry name" value="N6_Mtase"/>
    <property type="match status" value="1"/>
</dbReference>
<sequence length="366" mass="41341">MAYNKQKVLQENSEAIRVILRLEKERRLPTTEEREQLLRYQGFGGLKCVLSRTDSDEDIRYWAMSEQSLFEPTRQLKQLIYRDALDANMAKRYWDSIKSSVLTAFYTDQRIVDAIAQGIESSGIRLHRVLDPSAGMGAFTTAFATSPTTKVYALEKDLLTARMMQALHPMGEGNIQVYQKPFEQVDDLGAEGRGFDLITSNIPFGDFLVYDRGFLKSDEVIKQTATKAIHNYFFVKGLDVLKEGGLLAFITSRGVLDSPKNEPIRKYLMEHSNLVSALRLPSGMFSDNAGTEVGSDLIILQKQSNKQELTPTEKLFIESYAVSRGDGFSIAFTHNALFEGEEARQRIIATDKRIGSDPYGKPTWVY</sequence>
<evidence type="ECO:0000256" key="1">
    <source>
        <dbReference type="ARBA" id="ARBA00006594"/>
    </source>
</evidence>
<dbReference type="PANTHER" id="PTHR41313:SF1">
    <property type="entry name" value="DNA METHYLASE ADENINE-SPECIFIC DOMAIN-CONTAINING PROTEIN"/>
    <property type="match status" value="1"/>
</dbReference>
<dbReference type="InterPro" id="IPR052933">
    <property type="entry name" value="DNA_Protect_Modify"/>
</dbReference>
<evidence type="ECO:0000313" key="3">
    <source>
        <dbReference type="EMBL" id="TFH93906.1"/>
    </source>
</evidence>
<evidence type="ECO:0000313" key="4">
    <source>
        <dbReference type="Proteomes" id="UP000297225"/>
    </source>
</evidence>
<gene>
    <name evidence="3" type="ORF">E4P47_09740</name>
</gene>
<dbReference type="InterPro" id="IPR029063">
    <property type="entry name" value="SAM-dependent_MTases_sf"/>
</dbReference>
<dbReference type="Gene3D" id="3.40.50.150">
    <property type="entry name" value="Vaccinia Virus protein VP39"/>
    <property type="match status" value="1"/>
</dbReference>
<accession>A0A4Y8WNK2</accession>
<feature type="domain" description="DNA methylase adenine-specific" evidence="2">
    <location>
        <begin position="104"/>
        <end position="318"/>
    </location>
</feature>
<dbReference type="CDD" id="cd02440">
    <property type="entry name" value="AdoMet_MTases"/>
    <property type="match status" value="1"/>
</dbReference>
<dbReference type="Proteomes" id="UP000297225">
    <property type="component" value="Unassembled WGS sequence"/>
</dbReference>
<dbReference type="AlphaFoldDB" id="A0A4Y8WNK2"/>
<dbReference type="RefSeq" id="WP_167620627.1">
    <property type="nucleotide sequence ID" value="NZ_SPNB01000051.1"/>
</dbReference>
<dbReference type="GO" id="GO:0008170">
    <property type="term" value="F:N-methyltransferase activity"/>
    <property type="evidence" value="ECO:0007669"/>
    <property type="project" value="InterPro"/>
</dbReference>
<protein>
    <recommendedName>
        <fullName evidence="2">DNA methylase adenine-specific domain-containing protein</fullName>
    </recommendedName>
</protein>
<dbReference type="SUPFAM" id="SSF53335">
    <property type="entry name" value="S-adenosyl-L-methionine-dependent methyltransferases"/>
    <property type="match status" value="1"/>
</dbReference>
<evidence type="ECO:0000259" key="2">
    <source>
        <dbReference type="Pfam" id="PF02384"/>
    </source>
</evidence>
<dbReference type="EMBL" id="SPNC01000263">
    <property type="protein sequence ID" value="TFH93906.1"/>
    <property type="molecule type" value="Genomic_DNA"/>
</dbReference>
<comment type="caution">
    <text evidence="3">The sequence shown here is derived from an EMBL/GenBank/DDBJ whole genome shotgun (WGS) entry which is preliminary data.</text>
</comment>
<dbReference type="STRING" id="1122973.GCA_000379925_01392"/>
<organism evidence="3 4">
    <name type="scientific">Porphyromonas levii</name>
    <dbReference type="NCBI Taxonomy" id="28114"/>
    <lineage>
        <taxon>Bacteria</taxon>
        <taxon>Pseudomonadati</taxon>
        <taxon>Bacteroidota</taxon>
        <taxon>Bacteroidia</taxon>
        <taxon>Bacteroidales</taxon>
        <taxon>Porphyromonadaceae</taxon>
        <taxon>Porphyromonas</taxon>
    </lineage>
</organism>
<name>A0A4Y8WNK2_9PORP</name>
<proteinExistence type="inferred from homology"/>